<evidence type="ECO:0000313" key="9">
    <source>
        <dbReference type="Proteomes" id="UP001232445"/>
    </source>
</evidence>
<dbReference type="InterPro" id="IPR002104">
    <property type="entry name" value="Integrase_catalytic"/>
</dbReference>
<dbReference type="Gene3D" id="1.10.443.10">
    <property type="entry name" value="Intergrase catalytic core"/>
    <property type="match status" value="1"/>
</dbReference>
<evidence type="ECO:0000256" key="4">
    <source>
        <dbReference type="ARBA" id="ARBA00023172"/>
    </source>
</evidence>
<evidence type="ECO:0000313" key="8">
    <source>
        <dbReference type="EMBL" id="MDQ0340229.1"/>
    </source>
</evidence>
<keyword evidence="4" id="KW-0233">DNA recombination</keyword>
<organism evidence="8 9">
    <name type="scientific">Caldalkalibacillus uzonensis</name>
    <dbReference type="NCBI Taxonomy" id="353224"/>
    <lineage>
        <taxon>Bacteria</taxon>
        <taxon>Bacillati</taxon>
        <taxon>Bacillota</taxon>
        <taxon>Bacilli</taxon>
        <taxon>Bacillales</taxon>
        <taxon>Bacillaceae</taxon>
        <taxon>Caldalkalibacillus</taxon>
    </lineage>
</organism>
<evidence type="ECO:0000259" key="7">
    <source>
        <dbReference type="PROSITE" id="PS51900"/>
    </source>
</evidence>
<dbReference type="InterPro" id="IPR013762">
    <property type="entry name" value="Integrase-like_cat_sf"/>
</dbReference>
<gene>
    <name evidence="8" type="ORF">J2S00_003034</name>
</gene>
<dbReference type="InterPro" id="IPR004107">
    <property type="entry name" value="Integrase_SAM-like_N"/>
</dbReference>
<keyword evidence="9" id="KW-1185">Reference proteome</keyword>
<dbReference type="EMBL" id="JAUSUQ010000012">
    <property type="protein sequence ID" value="MDQ0340229.1"/>
    <property type="molecule type" value="Genomic_DNA"/>
</dbReference>
<evidence type="ECO:0000256" key="5">
    <source>
        <dbReference type="PROSITE-ProRule" id="PRU01248"/>
    </source>
</evidence>
<dbReference type="Proteomes" id="UP001232445">
    <property type="component" value="Unassembled WGS sequence"/>
</dbReference>
<accession>A0ABU0CV68</accession>
<dbReference type="PANTHER" id="PTHR30349:SF41">
    <property type="entry name" value="INTEGRASE_RECOMBINASE PROTEIN MJ0367-RELATED"/>
    <property type="match status" value="1"/>
</dbReference>
<dbReference type="InterPro" id="IPR050090">
    <property type="entry name" value="Tyrosine_recombinase_XerCD"/>
</dbReference>
<evidence type="ECO:0000259" key="6">
    <source>
        <dbReference type="PROSITE" id="PS51898"/>
    </source>
</evidence>
<proteinExistence type="inferred from homology"/>
<dbReference type="Pfam" id="PF00589">
    <property type="entry name" value="Phage_integrase"/>
    <property type="match status" value="1"/>
</dbReference>
<evidence type="ECO:0000256" key="3">
    <source>
        <dbReference type="ARBA" id="ARBA00023125"/>
    </source>
</evidence>
<keyword evidence="3 5" id="KW-0238">DNA-binding</keyword>
<evidence type="ECO:0000256" key="1">
    <source>
        <dbReference type="ARBA" id="ARBA00008857"/>
    </source>
</evidence>
<dbReference type="Gene3D" id="1.10.150.130">
    <property type="match status" value="1"/>
</dbReference>
<feature type="domain" description="Core-binding (CB)" evidence="7">
    <location>
        <begin position="71"/>
        <end position="161"/>
    </location>
</feature>
<evidence type="ECO:0000256" key="2">
    <source>
        <dbReference type="ARBA" id="ARBA00022908"/>
    </source>
</evidence>
<protein>
    <submittedName>
        <fullName evidence="8">Integrase</fullName>
    </submittedName>
</protein>
<dbReference type="SUPFAM" id="SSF56349">
    <property type="entry name" value="DNA breaking-rejoining enzymes"/>
    <property type="match status" value="1"/>
</dbReference>
<comment type="caution">
    <text evidence="8">The sequence shown here is derived from an EMBL/GenBank/DDBJ whole genome shotgun (WGS) entry which is preliminary data.</text>
</comment>
<dbReference type="Pfam" id="PF14659">
    <property type="entry name" value="Phage_int_SAM_3"/>
    <property type="match status" value="1"/>
</dbReference>
<dbReference type="CDD" id="cd01189">
    <property type="entry name" value="INT_ICEBs1_C_like"/>
    <property type="match status" value="1"/>
</dbReference>
<sequence length="394" mass="45855">MARGYVQHVNGNKWRLFYDVGMKLDPKTGKMKRQRKTKTVQAKGKREAEKLLADFITELNSDNYFEPEKMMFVDFVQNEWLPKHAKKHLSKTALDTHIRLLELRILPAFQHFRLDQIKPIHIIDFLHNLGEEGMNKKGGSLSPSTIFYHYRILNNIFNFALECQLLKESPLKGVKKPKIKEKEIEVYSEEEAYKLLECLESEESLSWKVFIKLAITTGLRRSELLGLEWKHVDLDEGTISVKQGLTYTPTSGYVIGELKTKGSKRTVSIPESLMNDLKRLKLQKQEERLAAEELWNEEYFFVFSSWNGKPLNPTSVKNWWQRFIKRHGLKYINFHALRHTSATLLINQGVHAKVISERLGHSDIKTTMNTYGHVLRKADREAANKFDALLKKKG</sequence>
<dbReference type="PROSITE" id="PS51898">
    <property type="entry name" value="TYR_RECOMBINASE"/>
    <property type="match status" value="1"/>
</dbReference>
<dbReference type="InterPro" id="IPR011010">
    <property type="entry name" value="DNA_brk_join_enz"/>
</dbReference>
<comment type="similarity">
    <text evidence="1">Belongs to the 'phage' integrase family.</text>
</comment>
<feature type="domain" description="Tyr recombinase" evidence="6">
    <location>
        <begin position="182"/>
        <end position="384"/>
    </location>
</feature>
<dbReference type="PROSITE" id="PS51900">
    <property type="entry name" value="CB"/>
    <property type="match status" value="1"/>
</dbReference>
<dbReference type="PANTHER" id="PTHR30349">
    <property type="entry name" value="PHAGE INTEGRASE-RELATED"/>
    <property type="match status" value="1"/>
</dbReference>
<name>A0ABU0CV68_9BACI</name>
<dbReference type="InterPro" id="IPR044068">
    <property type="entry name" value="CB"/>
</dbReference>
<keyword evidence="2" id="KW-0229">DNA integration</keyword>
<reference evidence="8 9" key="1">
    <citation type="submission" date="2023-07" db="EMBL/GenBank/DDBJ databases">
        <title>Genomic Encyclopedia of Type Strains, Phase IV (KMG-IV): sequencing the most valuable type-strain genomes for metagenomic binning, comparative biology and taxonomic classification.</title>
        <authorList>
            <person name="Goeker M."/>
        </authorList>
    </citation>
    <scope>NUCLEOTIDE SEQUENCE [LARGE SCALE GENOMIC DNA]</scope>
    <source>
        <strain evidence="8 9">DSM 17740</strain>
    </source>
</reference>
<dbReference type="RefSeq" id="WP_307341497.1">
    <property type="nucleotide sequence ID" value="NZ_JAUSUQ010000012.1"/>
</dbReference>
<dbReference type="InterPro" id="IPR010998">
    <property type="entry name" value="Integrase_recombinase_N"/>
</dbReference>